<dbReference type="RefSeq" id="XP_064669778.1">
    <property type="nucleotide sequence ID" value="XM_064813657.1"/>
</dbReference>
<dbReference type="EMBL" id="MU853343">
    <property type="protein sequence ID" value="KAK4112208.1"/>
    <property type="molecule type" value="Genomic_DNA"/>
</dbReference>
<feature type="region of interest" description="Disordered" evidence="1">
    <location>
        <begin position="1"/>
        <end position="26"/>
    </location>
</feature>
<feature type="region of interest" description="Disordered" evidence="1">
    <location>
        <begin position="53"/>
        <end position="86"/>
    </location>
</feature>
<name>A0AAN6YSA4_9PEZI</name>
<feature type="region of interest" description="Disordered" evidence="1">
    <location>
        <begin position="196"/>
        <end position="226"/>
    </location>
</feature>
<evidence type="ECO:0000313" key="3">
    <source>
        <dbReference type="Proteomes" id="UP001302812"/>
    </source>
</evidence>
<feature type="compositionally biased region" description="Acidic residues" evidence="1">
    <location>
        <begin position="216"/>
        <end position="226"/>
    </location>
</feature>
<evidence type="ECO:0000313" key="2">
    <source>
        <dbReference type="EMBL" id="KAK4112208.1"/>
    </source>
</evidence>
<dbReference type="AlphaFoldDB" id="A0AAN6YSA4"/>
<sequence length="226" mass="24576">MATFDSPQYERDLRSAHKEWKRTKDSNAKWSHGYRHLPGIRVNVNGEVINGSESQLAKTRPGKQIPSHPFKHYPNRTKLRPSWELPDGRVRSKLHAAGEIRDFSSSTSPSSSLQLLPSPHPSSPKLVLTRRLSTSITSADVGGSGSVGRDGGKPLTLEVFVKTTGRETEKLVEREYEVLDGNGEALKGRRARRVLRRGGTDAAAGAGTGAGGVVEGEGEDEGFELI</sequence>
<feature type="compositionally biased region" description="Basic residues" evidence="1">
    <location>
        <begin position="69"/>
        <end position="79"/>
    </location>
</feature>
<dbReference type="Proteomes" id="UP001302812">
    <property type="component" value="Unassembled WGS sequence"/>
</dbReference>
<proteinExistence type="predicted"/>
<feature type="compositionally biased region" description="Basic and acidic residues" evidence="1">
    <location>
        <begin position="8"/>
        <end position="26"/>
    </location>
</feature>
<feature type="region of interest" description="Disordered" evidence="1">
    <location>
        <begin position="100"/>
        <end position="125"/>
    </location>
</feature>
<keyword evidence="3" id="KW-1185">Reference proteome</keyword>
<dbReference type="GeneID" id="89937782"/>
<comment type="caution">
    <text evidence="2">The sequence shown here is derived from an EMBL/GenBank/DDBJ whole genome shotgun (WGS) entry which is preliminary data.</text>
</comment>
<protein>
    <submittedName>
        <fullName evidence="2">Uncharacterized protein</fullName>
    </submittedName>
</protein>
<evidence type="ECO:0000256" key="1">
    <source>
        <dbReference type="SAM" id="MobiDB-lite"/>
    </source>
</evidence>
<feature type="compositionally biased region" description="Gly residues" evidence="1">
    <location>
        <begin position="206"/>
        <end position="215"/>
    </location>
</feature>
<gene>
    <name evidence="2" type="ORF">N656DRAFT_768853</name>
</gene>
<accession>A0AAN6YSA4</accession>
<reference evidence="2" key="2">
    <citation type="submission" date="2023-05" db="EMBL/GenBank/DDBJ databases">
        <authorList>
            <consortium name="Lawrence Berkeley National Laboratory"/>
            <person name="Steindorff A."/>
            <person name="Hensen N."/>
            <person name="Bonometti L."/>
            <person name="Westerberg I."/>
            <person name="Brannstrom I.O."/>
            <person name="Guillou S."/>
            <person name="Cros-Aarteil S."/>
            <person name="Calhoun S."/>
            <person name="Haridas S."/>
            <person name="Kuo A."/>
            <person name="Mondo S."/>
            <person name="Pangilinan J."/>
            <person name="Riley R."/>
            <person name="Labutti K."/>
            <person name="Andreopoulos B."/>
            <person name="Lipzen A."/>
            <person name="Chen C."/>
            <person name="Yanf M."/>
            <person name="Daum C."/>
            <person name="Ng V."/>
            <person name="Clum A."/>
            <person name="Ohm R."/>
            <person name="Martin F."/>
            <person name="Silar P."/>
            <person name="Natvig D."/>
            <person name="Lalanne C."/>
            <person name="Gautier V."/>
            <person name="Ament-Velasquez S.L."/>
            <person name="Kruys A."/>
            <person name="Hutchinson M.I."/>
            <person name="Powell A.J."/>
            <person name="Barry K."/>
            <person name="Miller A.N."/>
            <person name="Grigoriev I.V."/>
            <person name="Debuchy R."/>
            <person name="Gladieux P."/>
            <person name="Thoren M.H."/>
            <person name="Johannesson H."/>
        </authorList>
    </citation>
    <scope>NUCLEOTIDE SEQUENCE</scope>
    <source>
        <strain evidence="2">CBS 508.74</strain>
    </source>
</reference>
<organism evidence="2 3">
    <name type="scientific">Canariomyces notabilis</name>
    <dbReference type="NCBI Taxonomy" id="2074819"/>
    <lineage>
        <taxon>Eukaryota</taxon>
        <taxon>Fungi</taxon>
        <taxon>Dikarya</taxon>
        <taxon>Ascomycota</taxon>
        <taxon>Pezizomycotina</taxon>
        <taxon>Sordariomycetes</taxon>
        <taxon>Sordariomycetidae</taxon>
        <taxon>Sordariales</taxon>
        <taxon>Chaetomiaceae</taxon>
        <taxon>Canariomyces</taxon>
    </lineage>
</organism>
<feature type="compositionally biased region" description="Low complexity" evidence="1">
    <location>
        <begin position="104"/>
        <end position="125"/>
    </location>
</feature>
<reference evidence="2" key="1">
    <citation type="journal article" date="2023" name="Mol. Phylogenet. Evol.">
        <title>Genome-scale phylogeny and comparative genomics of the fungal order Sordariales.</title>
        <authorList>
            <person name="Hensen N."/>
            <person name="Bonometti L."/>
            <person name="Westerberg I."/>
            <person name="Brannstrom I.O."/>
            <person name="Guillou S."/>
            <person name="Cros-Aarteil S."/>
            <person name="Calhoun S."/>
            <person name="Haridas S."/>
            <person name="Kuo A."/>
            <person name="Mondo S."/>
            <person name="Pangilinan J."/>
            <person name="Riley R."/>
            <person name="LaButti K."/>
            <person name="Andreopoulos B."/>
            <person name="Lipzen A."/>
            <person name="Chen C."/>
            <person name="Yan M."/>
            <person name="Daum C."/>
            <person name="Ng V."/>
            <person name="Clum A."/>
            <person name="Steindorff A."/>
            <person name="Ohm R.A."/>
            <person name="Martin F."/>
            <person name="Silar P."/>
            <person name="Natvig D.O."/>
            <person name="Lalanne C."/>
            <person name="Gautier V."/>
            <person name="Ament-Velasquez S.L."/>
            <person name="Kruys A."/>
            <person name="Hutchinson M.I."/>
            <person name="Powell A.J."/>
            <person name="Barry K."/>
            <person name="Miller A.N."/>
            <person name="Grigoriev I.V."/>
            <person name="Debuchy R."/>
            <person name="Gladieux P."/>
            <person name="Hiltunen Thoren M."/>
            <person name="Johannesson H."/>
        </authorList>
    </citation>
    <scope>NUCLEOTIDE SEQUENCE</scope>
    <source>
        <strain evidence="2">CBS 508.74</strain>
    </source>
</reference>